<dbReference type="OrthoDB" id="3060861at2759"/>
<dbReference type="EMBL" id="AACS02000012">
    <property type="protein sequence ID" value="EAU86897.2"/>
    <property type="molecule type" value="Genomic_DNA"/>
</dbReference>
<dbReference type="GeneID" id="6011433"/>
<proteinExistence type="predicted"/>
<feature type="compositionally biased region" description="Low complexity" evidence="2">
    <location>
        <begin position="121"/>
        <end position="130"/>
    </location>
</feature>
<feature type="compositionally biased region" description="Polar residues" evidence="2">
    <location>
        <begin position="160"/>
        <end position="171"/>
    </location>
</feature>
<dbReference type="Proteomes" id="UP000001861">
    <property type="component" value="Unassembled WGS sequence"/>
</dbReference>
<feature type="compositionally biased region" description="Low complexity" evidence="2">
    <location>
        <begin position="1"/>
        <end position="12"/>
    </location>
</feature>
<name>A8NMH1_COPC7</name>
<dbReference type="AlphaFoldDB" id="A8NMH1"/>
<dbReference type="OMA" id="WRIPRIR"/>
<evidence type="ECO:0000256" key="1">
    <source>
        <dbReference type="SAM" id="Coils"/>
    </source>
</evidence>
<reference evidence="3 4" key="1">
    <citation type="journal article" date="2010" name="Proc. Natl. Acad. Sci. U.S.A.">
        <title>Insights into evolution of multicellular fungi from the assembled chromosomes of the mushroom Coprinopsis cinerea (Coprinus cinereus).</title>
        <authorList>
            <person name="Stajich J.E."/>
            <person name="Wilke S.K."/>
            <person name="Ahren D."/>
            <person name="Au C.H."/>
            <person name="Birren B.W."/>
            <person name="Borodovsky M."/>
            <person name="Burns C."/>
            <person name="Canback B."/>
            <person name="Casselton L.A."/>
            <person name="Cheng C.K."/>
            <person name="Deng J."/>
            <person name="Dietrich F.S."/>
            <person name="Fargo D.C."/>
            <person name="Farman M.L."/>
            <person name="Gathman A.C."/>
            <person name="Goldberg J."/>
            <person name="Guigo R."/>
            <person name="Hoegger P.J."/>
            <person name="Hooker J.B."/>
            <person name="Huggins A."/>
            <person name="James T.Y."/>
            <person name="Kamada T."/>
            <person name="Kilaru S."/>
            <person name="Kodira C."/>
            <person name="Kues U."/>
            <person name="Kupfer D."/>
            <person name="Kwan H.S."/>
            <person name="Lomsadze A."/>
            <person name="Li W."/>
            <person name="Lilly W.W."/>
            <person name="Ma L.J."/>
            <person name="Mackey A.J."/>
            <person name="Manning G."/>
            <person name="Martin F."/>
            <person name="Muraguchi H."/>
            <person name="Natvig D.O."/>
            <person name="Palmerini H."/>
            <person name="Ramesh M.A."/>
            <person name="Rehmeyer C.J."/>
            <person name="Roe B.A."/>
            <person name="Shenoy N."/>
            <person name="Stanke M."/>
            <person name="Ter-Hovhannisyan V."/>
            <person name="Tunlid A."/>
            <person name="Velagapudi R."/>
            <person name="Vision T.J."/>
            <person name="Zeng Q."/>
            <person name="Zolan M.E."/>
            <person name="Pukkila P.J."/>
        </authorList>
    </citation>
    <scope>NUCLEOTIDE SEQUENCE [LARGE SCALE GENOMIC DNA]</scope>
    <source>
        <strain evidence="4">Okayama-7 / 130 / ATCC MYA-4618 / FGSC 9003</strain>
    </source>
</reference>
<feature type="compositionally biased region" description="Basic residues" evidence="2">
    <location>
        <begin position="13"/>
        <end position="27"/>
    </location>
</feature>
<dbReference type="HOGENOM" id="CLU_070367_0_0_1"/>
<sequence>MAVTTRSASSSPKKQKRKPRRSFKRKQLGPATPSSNSSLPTTGAPTPLPAVPTHSFLGPSSIDPRAFATSQNPRNVDPQTPGASSSVPNVGPPPIPSYIPIDPTLLEEDLHRSSTPPSPPQSGQASPGPTEVSVVDDNSERFGTPSSVSESPAGNAGPPTASSGTRKQPSGVNPLYGFVDGAGRGSEEYKIYRTRALEPAYEDQADATANLARWTTDLLTRVESISYRTGCWLYLAVHHPMSRTPFIHFVSKKLRRDAPTEVERLHKEVRQLMTTLTRAQKRSVVEAEIALQEAEARAEEASQRAARAESNLAKLKRKLSLLEAGIAHVGDLDDSLDD</sequence>
<feature type="compositionally biased region" description="Polar residues" evidence="2">
    <location>
        <begin position="68"/>
        <end position="78"/>
    </location>
</feature>
<dbReference type="RefSeq" id="XP_001834914.2">
    <property type="nucleotide sequence ID" value="XM_001834862.2"/>
</dbReference>
<gene>
    <name evidence="3" type="ORF">CC1G_10788</name>
</gene>
<accession>A8NMH1</accession>
<evidence type="ECO:0000313" key="4">
    <source>
        <dbReference type="Proteomes" id="UP000001861"/>
    </source>
</evidence>
<dbReference type="VEuPathDB" id="FungiDB:CC1G_10788"/>
<keyword evidence="4" id="KW-1185">Reference proteome</keyword>
<feature type="coiled-coil region" evidence="1">
    <location>
        <begin position="262"/>
        <end position="325"/>
    </location>
</feature>
<evidence type="ECO:0000256" key="2">
    <source>
        <dbReference type="SAM" id="MobiDB-lite"/>
    </source>
</evidence>
<keyword evidence="1" id="KW-0175">Coiled coil</keyword>
<protein>
    <submittedName>
        <fullName evidence="3">Uncharacterized protein</fullName>
    </submittedName>
</protein>
<dbReference type="KEGG" id="cci:CC1G_10788"/>
<evidence type="ECO:0000313" key="3">
    <source>
        <dbReference type="EMBL" id="EAU86897.2"/>
    </source>
</evidence>
<dbReference type="eggNOG" id="ENOG502R8H9">
    <property type="taxonomic scope" value="Eukaryota"/>
</dbReference>
<dbReference type="InParanoid" id="A8NMH1"/>
<comment type="caution">
    <text evidence="3">The sequence shown here is derived from an EMBL/GenBank/DDBJ whole genome shotgun (WGS) entry which is preliminary data.</text>
</comment>
<organism evidence="3 4">
    <name type="scientific">Coprinopsis cinerea (strain Okayama-7 / 130 / ATCC MYA-4618 / FGSC 9003)</name>
    <name type="common">Inky cap fungus</name>
    <name type="synonym">Hormographiella aspergillata</name>
    <dbReference type="NCBI Taxonomy" id="240176"/>
    <lineage>
        <taxon>Eukaryota</taxon>
        <taxon>Fungi</taxon>
        <taxon>Dikarya</taxon>
        <taxon>Basidiomycota</taxon>
        <taxon>Agaricomycotina</taxon>
        <taxon>Agaricomycetes</taxon>
        <taxon>Agaricomycetidae</taxon>
        <taxon>Agaricales</taxon>
        <taxon>Agaricineae</taxon>
        <taxon>Psathyrellaceae</taxon>
        <taxon>Coprinopsis</taxon>
    </lineage>
</organism>
<feature type="region of interest" description="Disordered" evidence="2">
    <location>
        <begin position="1"/>
        <end position="179"/>
    </location>
</feature>